<name>A0A9D2PWZ4_9FIRM</name>
<keyword evidence="4 6" id="KW-0067">ATP-binding</keyword>
<comment type="caution">
    <text evidence="6">The sequence shown here is derived from an EMBL/GenBank/DDBJ whole genome shotgun (WGS) entry which is preliminary data.</text>
</comment>
<gene>
    <name evidence="6" type="ORF">H9931_14650</name>
</gene>
<evidence type="ECO:0000256" key="1">
    <source>
        <dbReference type="ARBA" id="ARBA00005417"/>
    </source>
</evidence>
<dbReference type="PANTHER" id="PTHR43335:SF2">
    <property type="entry name" value="ABC TRANSPORTER, ATP-BINDING PROTEIN"/>
    <property type="match status" value="1"/>
</dbReference>
<evidence type="ECO:0000313" key="7">
    <source>
        <dbReference type="Proteomes" id="UP000823863"/>
    </source>
</evidence>
<evidence type="ECO:0000313" key="6">
    <source>
        <dbReference type="EMBL" id="HJC67924.1"/>
    </source>
</evidence>
<dbReference type="PROSITE" id="PS00211">
    <property type="entry name" value="ABC_TRANSPORTER_1"/>
    <property type="match status" value="1"/>
</dbReference>
<accession>A0A9D2PWZ4</accession>
<comment type="similarity">
    <text evidence="1">Belongs to the ABC transporter superfamily.</text>
</comment>
<sequence>MEIQIQNVSFTYPKGREVLSNLTLDLPASGLTGLLGPNGAGKSTLMKLLSASLLPSSGAILVNGRPLIQAERFLKAHLGYLPQGFGLFEELTPAQFLKYMAALKEVSRSSFSISQLLADVHLEDKANIPIRALSGGQRQRMGIAQALLGNPSLLILDEPTAGLDPEERAYFRNLFSKKAQNSLVLLSTHIIEDLASVCSRLLIIRGGRILFSGSPGQLVQTAFSASSIPSAVSAPLSWDIPEAGAHALEAAYLRLISGEVAL</sequence>
<dbReference type="PROSITE" id="PS50893">
    <property type="entry name" value="ABC_TRANSPORTER_2"/>
    <property type="match status" value="1"/>
</dbReference>
<organism evidence="6 7">
    <name type="scientific">Candidatus Enterocloster excrementigallinarum</name>
    <dbReference type="NCBI Taxonomy" id="2838558"/>
    <lineage>
        <taxon>Bacteria</taxon>
        <taxon>Bacillati</taxon>
        <taxon>Bacillota</taxon>
        <taxon>Clostridia</taxon>
        <taxon>Lachnospirales</taxon>
        <taxon>Lachnospiraceae</taxon>
        <taxon>Enterocloster</taxon>
    </lineage>
</organism>
<keyword evidence="3" id="KW-0547">Nucleotide-binding</keyword>
<dbReference type="InterPro" id="IPR027417">
    <property type="entry name" value="P-loop_NTPase"/>
</dbReference>
<dbReference type="Proteomes" id="UP000823863">
    <property type="component" value="Unassembled WGS sequence"/>
</dbReference>
<feature type="domain" description="ABC transporter" evidence="5">
    <location>
        <begin position="3"/>
        <end position="231"/>
    </location>
</feature>
<protein>
    <submittedName>
        <fullName evidence="6">ATP-binding cassette domain-containing protein</fullName>
    </submittedName>
</protein>
<keyword evidence="2" id="KW-0813">Transport</keyword>
<dbReference type="Pfam" id="PF00005">
    <property type="entry name" value="ABC_tran"/>
    <property type="match status" value="1"/>
</dbReference>
<dbReference type="GO" id="GO:0016887">
    <property type="term" value="F:ATP hydrolysis activity"/>
    <property type="evidence" value="ECO:0007669"/>
    <property type="project" value="InterPro"/>
</dbReference>
<dbReference type="SMART" id="SM00382">
    <property type="entry name" value="AAA"/>
    <property type="match status" value="1"/>
</dbReference>
<dbReference type="Gene3D" id="3.40.50.300">
    <property type="entry name" value="P-loop containing nucleotide triphosphate hydrolases"/>
    <property type="match status" value="1"/>
</dbReference>
<dbReference type="EMBL" id="DWWB01000088">
    <property type="protein sequence ID" value="HJC67924.1"/>
    <property type="molecule type" value="Genomic_DNA"/>
</dbReference>
<proteinExistence type="inferred from homology"/>
<dbReference type="InterPro" id="IPR003593">
    <property type="entry name" value="AAA+_ATPase"/>
</dbReference>
<evidence type="ECO:0000256" key="4">
    <source>
        <dbReference type="ARBA" id="ARBA00022840"/>
    </source>
</evidence>
<dbReference type="PANTHER" id="PTHR43335">
    <property type="entry name" value="ABC TRANSPORTER, ATP-BINDING PROTEIN"/>
    <property type="match status" value="1"/>
</dbReference>
<evidence type="ECO:0000256" key="2">
    <source>
        <dbReference type="ARBA" id="ARBA00022448"/>
    </source>
</evidence>
<reference evidence="6" key="2">
    <citation type="submission" date="2021-04" db="EMBL/GenBank/DDBJ databases">
        <authorList>
            <person name="Gilroy R."/>
        </authorList>
    </citation>
    <scope>NUCLEOTIDE SEQUENCE</scope>
    <source>
        <strain evidence="6">CHK198-12963</strain>
    </source>
</reference>
<dbReference type="SUPFAM" id="SSF52540">
    <property type="entry name" value="P-loop containing nucleoside triphosphate hydrolases"/>
    <property type="match status" value="1"/>
</dbReference>
<dbReference type="InterPro" id="IPR017871">
    <property type="entry name" value="ABC_transporter-like_CS"/>
</dbReference>
<evidence type="ECO:0000259" key="5">
    <source>
        <dbReference type="PROSITE" id="PS50893"/>
    </source>
</evidence>
<reference evidence="6" key="1">
    <citation type="journal article" date="2021" name="PeerJ">
        <title>Extensive microbial diversity within the chicken gut microbiome revealed by metagenomics and culture.</title>
        <authorList>
            <person name="Gilroy R."/>
            <person name="Ravi A."/>
            <person name="Getino M."/>
            <person name="Pursley I."/>
            <person name="Horton D.L."/>
            <person name="Alikhan N.F."/>
            <person name="Baker D."/>
            <person name="Gharbi K."/>
            <person name="Hall N."/>
            <person name="Watson M."/>
            <person name="Adriaenssens E.M."/>
            <person name="Foster-Nyarko E."/>
            <person name="Jarju S."/>
            <person name="Secka A."/>
            <person name="Antonio M."/>
            <person name="Oren A."/>
            <person name="Chaudhuri R.R."/>
            <person name="La Ragione R."/>
            <person name="Hildebrand F."/>
            <person name="Pallen M.J."/>
        </authorList>
    </citation>
    <scope>NUCLEOTIDE SEQUENCE</scope>
    <source>
        <strain evidence="6">CHK198-12963</strain>
    </source>
</reference>
<evidence type="ECO:0000256" key="3">
    <source>
        <dbReference type="ARBA" id="ARBA00022741"/>
    </source>
</evidence>
<dbReference type="AlphaFoldDB" id="A0A9D2PWZ4"/>
<dbReference type="GO" id="GO:0005524">
    <property type="term" value="F:ATP binding"/>
    <property type="evidence" value="ECO:0007669"/>
    <property type="project" value="UniProtKB-KW"/>
</dbReference>
<dbReference type="InterPro" id="IPR003439">
    <property type="entry name" value="ABC_transporter-like_ATP-bd"/>
</dbReference>